<evidence type="ECO:0000313" key="1">
    <source>
        <dbReference type="Proteomes" id="UP000189701"/>
    </source>
</evidence>
<proteinExistence type="predicted"/>
<dbReference type="InterPro" id="IPR012337">
    <property type="entry name" value="RNaseH-like_sf"/>
</dbReference>
<dbReference type="RefSeq" id="XP_009779366.1">
    <property type="nucleotide sequence ID" value="XM_009781064.1"/>
</dbReference>
<reference evidence="1" key="1">
    <citation type="journal article" date="2013" name="Genome Biol.">
        <title>Reference genomes and transcriptomes of Nicotiana sylvestris and Nicotiana tomentosiformis.</title>
        <authorList>
            <person name="Sierro N."/>
            <person name="Battey J.N."/>
            <person name="Ouadi S."/>
            <person name="Bovet L."/>
            <person name="Goepfert S."/>
            <person name="Bakaher N."/>
            <person name="Peitsch M.C."/>
            <person name="Ivanov N.V."/>
        </authorList>
    </citation>
    <scope>NUCLEOTIDE SEQUENCE [LARGE SCALE GENOMIC DNA]</scope>
</reference>
<dbReference type="PANTHER" id="PTHR48475:SF1">
    <property type="entry name" value="RNASE H TYPE-1 DOMAIN-CONTAINING PROTEIN"/>
    <property type="match status" value="1"/>
</dbReference>
<dbReference type="Gene3D" id="3.30.420.10">
    <property type="entry name" value="Ribonuclease H-like superfamily/Ribonuclease H"/>
    <property type="match status" value="1"/>
</dbReference>
<dbReference type="eggNOG" id="KOG0017">
    <property type="taxonomic scope" value="Eukaryota"/>
</dbReference>
<dbReference type="InterPro" id="IPR036397">
    <property type="entry name" value="RNaseH_sf"/>
</dbReference>
<reference evidence="2" key="2">
    <citation type="submission" date="2025-08" db="UniProtKB">
        <authorList>
            <consortium name="RefSeq"/>
        </authorList>
    </citation>
    <scope>IDENTIFICATION</scope>
    <source>
        <tissue evidence="2">Leaf</tissue>
    </source>
</reference>
<organism evidence="1 2">
    <name type="scientific">Nicotiana sylvestris</name>
    <name type="common">Wood tobacco</name>
    <name type="synonym">South American tobacco</name>
    <dbReference type="NCBI Taxonomy" id="4096"/>
    <lineage>
        <taxon>Eukaryota</taxon>
        <taxon>Viridiplantae</taxon>
        <taxon>Streptophyta</taxon>
        <taxon>Embryophyta</taxon>
        <taxon>Tracheophyta</taxon>
        <taxon>Spermatophyta</taxon>
        <taxon>Magnoliopsida</taxon>
        <taxon>eudicotyledons</taxon>
        <taxon>Gunneridae</taxon>
        <taxon>Pentapetalae</taxon>
        <taxon>asterids</taxon>
        <taxon>lamiids</taxon>
        <taxon>Solanales</taxon>
        <taxon>Solanaceae</taxon>
        <taxon>Nicotianoideae</taxon>
        <taxon>Nicotianeae</taxon>
        <taxon>Nicotiana</taxon>
    </lineage>
</organism>
<sequence length="101" mass="11681">MEIFEKFRIIHHKSTTYRPQMNKAAEASNKNIKRILRKRVNNQRQWHEKLSFALLGCCTSMRTSTGATPNILVYGKEVVIPLEVEIPSLRVIQEAKLDDAE</sequence>
<name>A0A1U7WPY7_NICSY</name>
<dbReference type="Proteomes" id="UP000189701">
    <property type="component" value="Unplaced"/>
</dbReference>
<dbReference type="STRING" id="4096.A0A1U7WPY7"/>
<keyword evidence="1" id="KW-1185">Reference proteome</keyword>
<gene>
    <name evidence="2" type="primary">LOC104228587</name>
</gene>
<dbReference type="GO" id="GO:0003676">
    <property type="term" value="F:nucleic acid binding"/>
    <property type="evidence" value="ECO:0007669"/>
    <property type="project" value="InterPro"/>
</dbReference>
<protein>
    <submittedName>
        <fullName evidence="2">Uncharacterized protein LOC104228587</fullName>
    </submittedName>
</protein>
<dbReference type="SUPFAM" id="SSF53098">
    <property type="entry name" value="Ribonuclease H-like"/>
    <property type="match status" value="1"/>
</dbReference>
<dbReference type="AlphaFoldDB" id="A0A1U7WPY7"/>
<dbReference type="PANTHER" id="PTHR48475">
    <property type="entry name" value="RIBONUCLEASE H"/>
    <property type="match status" value="1"/>
</dbReference>
<accession>A0A1U7WPY7</accession>
<evidence type="ECO:0000313" key="2">
    <source>
        <dbReference type="RefSeq" id="XP_009779366.1"/>
    </source>
</evidence>